<dbReference type="EMBL" id="CAKXAJ010003764">
    <property type="protein sequence ID" value="CAH2208506.1"/>
    <property type="molecule type" value="Genomic_DNA"/>
</dbReference>
<accession>A0A8S4QGM7</accession>
<protein>
    <submittedName>
        <fullName evidence="2">Jg1002 protein</fullName>
    </submittedName>
</protein>
<evidence type="ECO:0000313" key="3">
    <source>
        <dbReference type="Proteomes" id="UP000838756"/>
    </source>
</evidence>
<keyword evidence="3" id="KW-1185">Reference proteome</keyword>
<dbReference type="OrthoDB" id="7475060at2759"/>
<dbReference type="AlphaFoldDB" id="A0A8S4QGM7"/>
<feature type="region of interest" description="Disordered" evidence="1">
    <location>
        <begin position="14"/>
        <end position="89"/>
    </location>
</feature>
<feature type="compositionally biased region" description="Low complexity" evidence="1">
    <location>
        <begin position="76"/>
        <end position="89"/>
    </location>
</feature>
<organism evidence="2 3">
    <name type="scientific">Pararge aegeria aegeria</name>
    <dbReference type="NCBI Taxonomy" id="348720"/>
    <lineage>
        <taxon>Eukaryota</taxon>
        <taxon>Metazoa</taxon>
        <taxon>Ecdysozoa</taxon>
        <taxon>Arthropoda</taxon>
        <taxon>Hexapoda</taxon>
        <taxon>Insecta</taxon>
        <taxon>Pterygota</taxon>
        <taxon>Neoptera</taxon>
        <taxon>Endopterygota</taxon>
        <taxon>Lepidoptera</taxon>
        <taxon>Glossata</taxon>
        <taxon>Ditrysia</taxon>
        <taxon>Papilionoidea</taxon>
        <taxon>Nymphalidae</taxon>
        <taxon>Satyrinae</taxon>
        <taxon>Satyrini</taxon>
        <taxon>Parargina</taxon>
        <taxon>Pararge</taxon>
    </lineage>
</organism>
<sequence length="89" mass="9986">MAKRISGRLAAKAFVESKTERAKRKLDYDVNKKTPQPKANGSILKHKRTSRSGRRSTNANSSASSRLTDRTDKNPLTDTTLLTTYTDFK</sequence>
<reference evidence="2" key="1">
    <citation type="submission" date="2022-03" db="EMBL/GenBank/DDBJ databases">
        <authorList>
            <person name="Lindestad O."/>
        </authorList>
    </citation>
    <scope>NUCLEOTIDE SEQUENCE</scope>
</reference>
<comment type="caution">
    <text evidence="2">The sequence shown here is derived from an EMBL/GenBank/DDBJ whole genome shotgun (WGS) entry which is preliminary data.</text>
</comment>
<feature type="compositionally biased region" description="Low complexity" evidence="1">
    <location>
        <begin position="55"/>
        <end position="66"/>
    </location>
</feature>
<name>A0A8S4QGM7_9NEOP</name>
<dbReference type="Proteomes" id="UP000838756">
    <property type="component" value="Unassembled WGS sequence"/>
</dbReference>
<gene>
    <name evidence="2" type="primary">jg1002</name>
    <name evidence="2" type="ORF">PAEG_LOCUS1114</name>
</gene>
<evidence type="ECO:0000256" key="1">
    <source>
        <dbReference type="SAM" id="MobiDB-lite"/>
    </source>
</evidence>
<evidence type="ECO:0000313" key="2">
    <source>
        <dbReference type="EMBL" id="CAH2208506.1"/>
    </source>
</evidence>
<feature type="compositionally biased region" description="Basic residues" evidence="1">
    <location>
        <begin position="44"/>
        <end position="54"/>
    </location>
</feature>
<proteinExistence type="predicted"/>
<feature type="non-terminal residue" evidence="2">
    <location>
        <position position="1"/>
    </location>
</feature>
<feature type="compositionally biased region" description="Basic and acidic residues" evidence="1">
    <location>
        <begin position="15"/>
        <end position="32"/>
    </location>
</feature>